<gene>
    <name evidence="2" type="ORF">CIB95_08485</name>
</gene>
<comment type="caution">
    <text evidence="2">The sequence shown here is derived from an EMBL/GenBank/DDBJ whole genome shotgun (WGS) entry which is preliminary data.</text>
</comment>
<protein>
    <recommendedName>
        <fullName evidence="1">Glycosyltransferase subfamily 4-like N-terminal domain-containing protein</fullName>
    </recommendedName>
</protein>
<feature type="domain" description="Glycosyltransferase subfamily 4-like N-terminal" evidence="1">
    <location>
        <begin position="102"/>
        <end position="224"/>
    </location>
</feature>
<reference evidence="2 3" key="2">
    <citation type="submission" date="2017-09" db="EMBL/GenBank/DDBJ databases">
        <title>Bacillus patelloidae sp. nov., isolated from the intestinal tract of a marine limpet.</title>
        <authorList>
            <person name="Liu R."/>
            <person name="Dong C."/>
            <person name="Shao Z."/>
        </authorList>
    </citation>
    <scope>NUCLEOTIDE SEQUENCE [LARGE SCALE GENOMIC DNA]</scope>
    <source>
        <strain evidence="2 3">SA5d-4</strain>
    </source>
</reference>
<evidence type="ECO:0000313" key="2">
    <source>
        <dbReference type="EMBL" id="OZM57481.1"/>
    </source>
</evidence>
<dbReference type="RefSeq" id="WP_094924171.1">
    <property type="nucleotide sequence ID" value="NZ_NPIA01000003.1"/>
</dbReference>
<evidence type="ECO:0000313" key="3">
    <source>
        <dbReference type="Proteomes" id="UP000217083"/>
    </source>
</evidence>
<dbReference type="CDD" id="cd03794">
    <property type="entry name" value="GT4_WbuB-like"/>
    <property type="match status" value="1"/>
</dbReference>
<name>A0A263BUQ0_9BACI</name>
<keyword evidence="3" id="KW-1185">Reference proteome</keyword>
<dbReference type="PANTHER" id="PTHR12526:SF622">
    <property type="entry name" value="GLYCOSYLTRANSFERASE (GROUP I)"/>
    <property type="match status" value="1"/>
</dbReference>
<dbReference type="Gene3D" id="3.40.50.2000">
    <property type="entry name" value="Glycogen Phosphorylase B"/>
    <property type="match status" value="2"/>
</dbReference>
<accession>A0A263BUQ0</accession>
<dbReference type="Proteomes" id="UP000217083">
    <property type="component" value="Unassembled WGS sequence"/>
</dbReference>
<reference evidence="3" key="1">
    <citation type="submission" date="2017-08" db="EMBL/GenBank/DDBJ databases">
        <authorList>
            <person name="Huang Z."/>
        </authorList>
    </citation>
    <scope>NUCLEOTIDE SEQUENCE [LARGE SCALE GENOMIC DNA]</scope>
    <source>
        <strain evidence="3">SA5d-4</strain>
    </source>
</reference>
<dbReference type="Pfam" id="PF13439">
    <property type="entry name" value="Glyco_transf_4"/>
    <property type="match status" value="1"/>
</dbReference>
<dbReference type="EMBL" id="NPIA01000003">
    <property type="protein sequence ID" value="OZM57481.1"/>
    <property type="molecule type" value="Genomic_DNA"/>
</dbReference>
<proteinExistence type="predicted"/>
<dbReference type="AlphaFoldDB" id="A0A263BUQ0"/>
<evidence type="ECO:0000259" key="1">
    <source>
        <dbReference type="Pfam" id="PF13439"/>
    </source>
</evidence>
<dbReference type="SUPFAM" id="SSF53756">
    <property type="entry name" value="UDP-Glycosyltransferase/glycogen phosphorylase"/>
    <property type="match status" value="1"/>
</dbReference>
<sequence>MKILIVSYFFAPYNTIGAVRVTKMVKYLERLGHEVRVISAIDQPLPANLTVESKEKNVIRTKYFSIAKYFQFLFGGKKSIETKGYQLPSKGWIQKVASLYKTIFHFPDGQIGWYPYALRAGKKLTKRWKPDVIVASGGPFTSFLVAKKLAKYNSIPWVADLRDLWVDNANYNYPTIRKLLESILEKRTLTTASALITISEPLANKLRNKFDSKIEVIMNGYDEEDFPKQTKNSSSRTGKLQIVYTGMVYEGYQDVTPLFEVLAKNKKIADEVEVHFYGRNLEFINNLRNKFGLQDYIKIFDPVSHSKVLEIQAQADILLLLLWNDETEKGIYTGKLYEYIGARRPILAVGNGENVAGDLIRNTNRGFVSNEAGQIFRQLNNWIRDKKKSRIEDLPLLISCNLTRKEQTYQLVSLLEKVLSDSYE</sequence>
<organism evidence="2 3">
    <name type="scientific">Lottiidibacillus patelloidae</name>
    <dbReference type="NCBI Taxonomy" id="2670334"/>
    <lineage>
        <taxon>Bacteria</taxon>
        <taxon>Bacillati</taxon>
        <taxon>Bacillota</taxon>
        <taxon>Bacilli</taxon>
        <taxon>Bacillales</taxon>
        <taxon>Bacillaceae</taxon>
        <taxon>Lottiidibacillus</taxon>
    </lineage>
</organism>
<dbReference type="PANTHER" id="PTHR12526">
    <property type="entry name" value="GLYCOSYLTRANSFERASE"/>
    <property type="match status" value="1"/>
</dbReference>
<dbReference type="InterPro" id="IPR028098">
    <property type="entry name" value="Glyco_trans_4-like_N"/>
</dbReference>